<name>A0A6J1PLX4_9HYME</name>
<organism evidence="2 3">
    <name type="scientific">Temnothorax curvispinosus</name>
    <dbReference type="NCBI Taxonomy" id="300111"/>
    <lineage>
        <taxon>Eukaryota</taxon>
        <taxon>Metazoa</taxon>
        <taxon>Ecdysozoa</taxon>
        <taxon>Arthropoda</taxon>
        <taxon>Hexapoda</taxon>
        <taxon>Insecta</taxon>
        <taxon>Pterygota</taxon>
        <taxon>Neoptera</taxon>
        <taxon>Endopterygota</taxon>
        <taxon>Hymenoptera</taxon>
        <taxon>Apocrita</taxon>
        <taxon>Aculeata</taxon>
        <taxon>Formicoidea</taxon>
        <taxon>Formicidae</taxon>
        <taxon>Myrmicinae</taxon>
        <taxon>Temnothorax</taxon>
    </lineage>
</organism>
<dbReference type="Proteomes" id="UP000504618">
    <property type="component" value="Unplaced"/>
</dbReference>
<evidence type="ECO:0000256" key="1">
    <source>
        <dbReference type="SAM" id="MobiDB-lite"/>
    </source>
</evidence>
<reference evidence="3" key="1">
    <citation type="submission" date="2025-08" db="UniProtKB">
        <authorList>
            <consortium name="RefSeq"/>
        </authorList>
    </citation>
    <scope>IDENTIFICATION</scope>
    <source>
        <tissue evidence="3">Whole body</tissue>
    </source>
</reference>
<feature type="non-terminal residue" evidence="3">
    <location>
        <position position="174"/>
    </location>
</feature>
<dbReference type="GeneID" id="112453686"/>
<keyword evidence="2" id="KW-1185">Reference proteome</keyword>
<protein>
    <submittedName>
        <fullName evidence="3">Uncharacterized protein LOC112453686</fullName>
    </submittedName>
</protein>
<gene>
    <name evidence="3" type="primary">LOC112453686</name>
</gene>
<evidence type="ECO:0000313" key="2">
    <source>
        <dbReference type="Proteomes" id="UP000504618"/>
    </source>
</evidence>
<dbReference type="RefSeq" id="XP_024870341.1">
    <property type="nucleotide sequence ID" value="XM_025014573.1"/>
</dbReference>
<sequence length="174" mass="19963">MKSTRKSSNSEMPDKNGLTRKEVFNLIRNNLSLRATDAYAKIEELMSCKLQHPYNLPDHTKQPIRKLIFDLKDKWQKSKRTESVFFKTYGEWLGVFISFGLKEENKETDIGGRPSTSFEDSSERSKRRKTENLRTQSSTEELSYAAQINLRAEGKVDAAKILKHVTSSSPSKAK</sequence>
<accession>A0A6J1PLX4</accession>
<dbReference type="AlphaFoldDB" id="A0A6J1PLX4"/>
<proteinExistence type="predicted"/>
<feature type="region of interest" description="Disordered" evidence="1">
    <location>
        <begin position="106"/>
        <end position="140"/>
    </location>
</feature>
<dbReference type="OrthoDB" id="7617227at2759"/>
<evidence type="ECO:0000313" key="3">
    <source>
        <dbReference type="RefSeq" id="XP_024870341.1"/>
    </source>
</evidence>